<comment type="caution">
    <text evidence="1">The sequence shown here is derived from an EMBL/GenBank/DDBJ whole genome shotgun (WGS) entry which is preliminary data.</text>
</comment>
<dbReference type="SUPFAM" id="SSF56935">
    <property type="entry name" value="Porins"/>
    <property type="match status" value="1"/>
</dbReference>
<protein>
    <submittedName>
        <fullName evidence="1">Uncharacterized protein</fullName>
    </submittedName>
</protein>
<dbReference type="Pfam" id="PF07396">
    <property type="entry name" value="Porin_O_P"/>
    <property type="match status" value="1"/>
</dbReference>
<evidence type="ECO:0000313" key="2">
    <source>
        <dbReference type="Proteomes" id="UP000189670"/>
    </source>
</evidence>
<reference evidence="2" key="1">
    <citation type="submission" date="2012-11" db="EMBL/GenBank/DDBJ databases">
        <authorList>
            <person name="Lucero-Rivera Y.E."/>
            <person name="Tovar-Ramirez D."/>
        </authorList>
    </citation>
    <scope>NUCLEOTIDE SEQUENCE [LARGE SCALE GENOMIC DNA]</scope>
    <source>
        <strain evidence="2">Araruama</strain>
    </source>
</reference>
<dbReference type="InterPro" id="IPR023614">
    <property type="entry name" value="Porin_dom_sf"/>
</dbReference>
<dbReference type="Proteomes" id="UP000189670">
    <property type="component" value="Unassembled WGS sequence"/>
</dbReference>
<proteinExistence type="predicted"/>
<dbReference type="InterPro" id="IPR010870">
    <property type="entry name" value="Porin_O/P"/>
</dbReference>
<dbReference type="Gene3D" id="2.40.160.10">
    <property type="entry name" value="Porin"/>
    <property type="match status" value="1"/>
</dbReference>
<gene>
    <name evidence="1" type="ORF">OMM_06563</name>
</gene>
<organism evidence="1 2">
    <name type="scientific">Candidatus Magnetoglobus multicellularis str. Araruama</name>
    <dbReference type="NCBI Taxonomy" id="890399"/>
    <lineage>
        <taxon>Bacteria</taxon>
        <taxon>Pseudomonadati</taxon>
        <taxon>Thermodesulfobacteriota</taxon>
        <taxon>Desulfobacteria</taxon>
        <taxon>Desulfobacterales</taxon>
        <taxon>Desulfobacteraceae</taxon>
        <taxon>Candidatus Magnetoglobus</taxon>
    </lineage>
</organism>
<dbReference type="EMBL" id="ATBP01000025">
    <property type="protein sequence ID" value="ETR74026.1"/>
    <property type="molecule type" value="Genomic_DNA"/>
</dbReference>
<accession>A0A1V1PGU6</accession>
<evidence type="ECO:0000313" key="1">
    <source>
        <dbReference type="EMBL" id="ETR74026.1"/>
    </source>
</evidence>
<name>A0A1V1PGU6_9BACT</name>
<dbReference type="AlphaFoldDB" id="A0A1V1PGU6"/>
<sequence length="526" mass="61090">MNKEAIMFFKNFRLLLGIIVFVNFLSNGHCENIPVEIHGFLSQGYLQTDRGQYLGNTEDGTFNFNEIGLNISSSLSDDIHLGVQFLSRKLVDYGNNQTKIDWAYADYRYHDYLGLRFGKIKMPFGLNNEIRDIDMIRTSILLPSSIYNESWRDTLTSIEGIGVYGNFYANQFGNVNYQALAGQLDIADDGGVARYIEHNGMVDVHELESKKSYMASILWELPIEGISLGSSYLSAKMYEKSMTNDHFVFGSIRLGMDVSHQLPDQLIQVLEDKSVDNNTATMISQSFIDHIVPEKIQGLNHQWPKEASRNYHGLDFWVLSFKYQWRDLTLSAERMDFRINYLWTLTETDYILSSNSNDACWHTVSYYLSGTYRLLEWLELGVYYSVFYDNDDQKDAEFYQSLNQLDYYKYPVAHIYQQNAQGIRQNFVPFANAFLSETGSNVTLSDEDVKNIQLISDYELEKIQYHDYVGWFKELVFSLNMQMNPQWNFKVEGHFIDGVTLLDWRFNGGDIPRKRFLFASKVTFSF</sequence>